<dbReference type="EMBL" id="ABEU02000027">
    <property type="protein sequence ID" value="PNR26524.1"/>
    <property type="molecule type" value="Genomic_DNA"/>
</dbReference>
<sequence length="332" mass="38093">MHKMFGAAEYVVVVLTGDYRAQLTALRRLTQLLIHLRTLGQECTSSRNCPFVETMEGIKDAARTVSKMPWFKRVSTLQEAILPLFLTLGFEGETMEIDVTITHPCTSSVMDTLRLCKNVGNIVDSMRPVNVQWYNNMKGRYQIKTLDYTADTVFKQLGRNKRNCKYMNDRVYGVCALLGIEMAHVGYKRKFKDVFLEAVKDLVKRGICVLPLRPQLVHGQTWLPSLEHIDRKDAWKTVKSSCVLNEEQDSYHNMLCKGDRVFAKGRLIQIQNPYNLRTSMTAIKKTLQAFVKAVLWGKNFDAGTIQDPVLLSITCVVLWMYRNRGNDMQPLR</sequence>
<accession>A0A2K1IB81</accession>
<evidence type="ECO:0000313" key="1">
    <source>
        <dbReference type="EMBL" id="PNR26524.1"/>
    </source>
</evidence>
<organism evidence="1">
    <name type="scientific">Physcomitrium patens</name>
    <name type="common">Spreading-leaved earth moss</name>
    <name type="synonym">Physcomitrella patens</name>
    <dbReference type="NCBI Taxonomy" id="3218"/>
    <lineage>
        <taxon>Eukaryota</taxon>
        <taxon>Viridiplantae</taxon>
        <taxon>Streptophyta</taxon>
        <taxon>Embryophyta</taxon>
        <taxon>Bryophyta</taxon>
        <taxon>Bryophytina</taxon>
        <taxon>Bryopsida</taxon>
        <taxon>Funariidae</taxon>
        <taxon>Funariales</taxon>
        <taxon>Funariaceae</taxon>
        <taxon>Physcomitrium</taxon>
    </lineage>
</organism>
<evidence type="ECO:0000313" key="3">
    <source>
        <dbReference type="Proteomes" id="UP000006727"/>
    </source>
</evidence>
<protein>
    <submittedName>
        <fullName evidence="1 2">Uncharacterized protein</fullName>
    </submittedName>
</protein>
<dbReference type="InterPro" id="IPR052895">
    <property type="entry name" value="HetReg/Transcr_Mod"/>
</dbReference>
<dbReference type="AlphaFoldDB" id="A0A2K1IB81"/>
<reference evidence="1 3" key="2">
    <citation type="journal article" date="2018" name="Plant J.">
        <title>The Physcomitrella patens chromosome-scale assembly reveals moss genome structure and evolution.</title>
        <authorList>
            <person name="Lang D."/>
            <person name="Ullrich K.K."/>
            <person name="Murat F."/>
            <person name="Fuchs J."/>
            <person name="Jenkins J."/>
            <person name="Haas F.B."/>
            <person name="Piednoel M."/>
            <person name="Gundlach H."/>
            <person name="Van Bel M."/>
            <person name="Meyberg R."/>
            <person name="Vives C."/>
            <person name="Morata J."/>
            <person name="Symeonidi A."/>
            <person name="Hiss M."/>
            <person name="Muchero W."/>
            <person name="Kamisugi Y."/>
            <person name="Saleh O."/>
            <person name="Blanc G."/>
            <person name="Decker E.L."/>
            <person name="van Gessel N."/>
            <person name="Grimwood J."/>
            <person name="Hayes R.D."/>
            <person name="Graham S.W."/>
            <person name="Gunter L.E."/>
            <person name="McDaniel S.F."/>
            <person name="Hoernstein S.N.W."/>
            <person name="Larsson A."/>
            <person name="Li F.W."/>
            <person name="Perroud P.F."/>
            <person name="Phillips J."/>
            <person name="Ranjan P."/>
            <person name="Rokshar D.S."/>
            <person name="Rothfels C.J."/>
            <person name="Schneider L."/>
            <person name="Shu S."/>
            <person name="Stevenson D.W."/>
            <person name="Thummler F."/>
            <person name="Tillich M."/>
            <person name="Villarreal Aguilar J.C."/>
            <person name="Widiez T."/>
            <person name="Wong G.K."/>
            <person name="Wymore A."/>
            <person name="Zhang Y."/>
            <person name="Zimmer A.D."/>
            <person name="Quatrano R.S."/>
            <person name="Mayer K.F.X."/>
            <person name="Goodstein D."/>
            <person name="Casacuberta J.M."/>
            <person name="Vandepoele K."/>
            <person name="Reski R."/>
            <person name="Cuming A.C."/>
            <person name="Tuskan G.A."/>
            <person name="Maumus F."/>
            <person name="Salse J."/>
            <person name="Schmutz J."/>
            <person name="Rensing S.A."/>
        </authorList>
    </citation>
    <scope>NUCLEOTIDE SEQUENCE [LARGE SCALE GENOMIC DNA]</scope>
    <source>
        <strain evidence="2 3">cv. Gransden 2004</strain>
    </source>
</reference>
<dbReference type="EnsemblPlants" id="Pp3c27_8730V3.1">
    <property type="protein sequence ID" value="PAC:32951349.CDS.1"/>
    <property type="gene ID" value="Pp3c27_8730"/>
</dbReference>
<dbReference type="Proteomes" id="UP000006727">
    <property type="component" value="Chromosome 27"/>
</dbReference>
<gene>
    <name evidence="1" type="ORF">PHYPA_031099</name>
</gene>
<keyword evidence="3" id="KW-1185">Reference proteome</keyword>
<name>A0A2K1IB81_PHYPA</name>
<dbReference type="InParanoid" id="A0A2K1IB81"/>
<evidence type="ECO:0000313" key="2">
    <source>
        <dbReference type="EnsemblPlants" id="PAC:32951349.CDS.1"/>
    </source>
</evidence>
<dbReference type="PANTHER" id="PTHR24148">
    <property type="entry name" value="ANKYRIN REPEAT DOMAIN-CONTAINING PROTEIN 39 HOMOLOG-RELATED"/>
    <property type="match status" value="1"/>
</dbReference>
<proteinExistence type="predicted"/>
<dbReference type="PANTHER" id="PTHR24148:SF73">
    <property type="entry name" value="HET DOMAIN PROTEIN (AFU_ORTHOLOGUE AFUA_8G01020)"/>
    <property type="match status" value="1"/>
</dbReference>
<dbReference type="Gramene" id="Pp3c27_8730V3.1">
    <property type="protein sequence ID" value="PAC:32951349.CDS.1"/>
    <property type="gene ID" value="Pp3c27_8730"/>
</dbReference>
<reference evidence="1 3" key="1">
    <citation type="journal article" date="2008" name="Science">
        <title>The Physcomitrella genome reveals evolutionary insights into the conquest of land by plants.</title>
        <authorList>
            <person name="Rensing S."/>
            <person name="Lang D."/>
            <person name="Zimmer A."/>
            <person name="Terry A."/>
            <person name="Salamov A."/>
            <person name="Shapiro H."/>
            <person name="Nishiyama T."/>
            <person name="Perroud P.-F."/>
            <person name="Lindquist E."/>
            <person name="Kamisugi Y."/>
            <person name="Tanahashi T."/>
            <person name="Sakakibara K."/>
            <person name="Fujita T."/>
            <person name="Oishi K."/>
            <person name="Shin-I T."/>
            <person name="Kuroki Y."/>
            <person name="Toyoda A."/>
            <person name="Suzuki Y."/>
            <person name="Hashimoto A."/>
            <person name="Yamaguchi K."/>
            <person name="Sugano A."/>
            <person name="Kohara Y."/>
            <person name="Fujiyama A."/>
            <person name="Anterola A."/>
            <person name="Aoki S."/>
            <person name="Ashton N."/>
            <person name="Barbazuk W.B."/>
            <person name="Barker E."/>
            <person name="Bennetzen J."/>
            <person name="Bezanilla M."/>
            <person name="Blankenship R."/>
            <person name="Cho S.H."/>
            <person name="Dutcher S."/>
            <person name="Estelle M."/>
            <person name="Fawcett J.A."/>
            <person name="Gundlach H."/>
            <person name="Hanada K."/>
            <person name="Heyl A."/>
            <person name="Hicks K.A."/>
            <person name="Hugh J."/>
            <person name="Lohr M."/>
            <person name="Mayer K."/>
            <person name="Melkozernov A."/>
            <person name="Murata T."/>
            <person name="Nelson D."/>
            <person name="Pils B."/>
            <person name="Prigge M."/>
            <person name="Reiss B."/>
            <person name="Renner T."/>
            <person name="Rombauts S."/>
            <person name="Rushton P."/>
            <person name="Sanderfoot A."/>
            <person name="Schween G."/>
            <person name="Shiu S.-H."/>
            <person name="Stueber K."/>
            <person name="Theodoulou F.L."/>
            <person name="Tu H."/>
            <person name="Van de Peer Y."/>
            <person name="Verrier P.J."/>
            <person name="Waters E."/>
            <person name="Wood A."/>
            <person name="Yang L."/>
            <person name="Cove D."/>
            <person name="Cuming A."/>
            <person name="Hasebe M."/>
            <person name="Lucas S."/>
            <person name="Mishler D.B."/>
            <person name="Reski R."/>
            <person name="Grigoriev I."/>
            <person name="Quatrano R.S."/>
            <person name="Boore J.L."/>
        </authorList>
    </citation>
    <scope>NUCLEOTIDE SEQUENCE [LARGE SCALE GENOMIC DNA]</scope>
    <source>
        <strain evidence="2 3">cv. Gransden 2004</strain>
    </source>
</reference>
<reference evidence="2" key="3">
    <citation type="submission" date="2020-12" db="UniProtKB">
        <authorList>
            <consortium name="EnsemblPlants"/>
        </authorList>
    </citation>
    <scope>IDENTIFICATION</scope>
</reference>
<dbReference type="PaxDb" id="3218-PP1S164_140V6.1"/>